<geneLocation type="mitochondrion" evidence="1"/>
<accession>A0A101M4Z2</accession>
<gene>
    <name evidence="1" type="ORF">ABT39_MTgene833</name>
</gene>
<organism evidence="1">
    <name type="scientific">Picea glauca</name>
    <name type="common">White spruce</name>
    <name type="synonym">Pinus glauca</name>
    <dbReference type="NCBI Taxonomy" id="3330"/>
    <lineage>
        <taxon>Eukaryota</taxon>
        <taxon>Viridiplantae</taxon>
        <taxon>Streptophyta</taxon>
        <taxon>Embryophyta</taxon>
        <taxon>Tracheophyta</taxon>
        <taxon>Spermatophyta</taxon>
        <taxon>Pinopsida</taxon>
        <taxon>Pinidae</taxon>
        <taxon>Conifers I</taxon>
        <taxon>Pinales</taxon>
        <taxon>Pinaceae</taxon>
        <taxon>Picea</taxon>
    </lineage>
</organism>
<keyword evidence="1" id="KW-0496">Mitochondrion</keyword>
<evidence type="ECO:0000313" key="1">
    <source>
        <dbReference type="EMBL" id="KUM50987.1"/>
    </source>
</evidence>
<name>A0A101M4Z2_PICGL</name>
<sequence>MFPCTLYYFLSYITHQTHQTFISQWPQVLRSRGRRHKVWLDNMTTSFNSMLLLNETSLLWGWMTHSFLHRGILGSLSNI</sequence>
<comment type="caution">
    <text evidence="1">The sequence shown here is derived from an EMBL/GenBank/DDBJ whole genome shotgun (WGS) entry which is preliminary data.</text>
</comment>
<dbReference type="AlphaFoldDB" id="A0A101M4Z2"/>
<dbReference type="EMBL" id="LKAM01000001">
    <property type="protein sequence ID" value="KUM50987.1"/>
    <property type="molecule type" value="Genomic_DNA"/>
</dbReference>
<protein>
    <submittedName>
        <fullName evidence="1">Uncharacterized protein</fullName>
    </submittedName>
</protein>
<reference evidence="1" key="1">
    <citation type="journal article" date="2015" name="Genome Biol. Evol.">
        <title>Organellar Genomes of White Spruce (Picea glauca): Assembly and Annotation.</title>
        <authorList>
            <person name="Jackman S.D."/>
            <person name="Warren R.L."/>
            <person name="Gibb E.A."/>
            <person name="Vandervalk B.P."/>
            <person name="Mohamadi H."/>
            <person name="Chu J."/>
            <person name="Raymond A."/>
            <person name="Pleasance S."/>
            <person name="Coope R."/>
            <person name="Wildung M.R."/>
            <person name="Ritland C.E."/>
            <person name="Bousquet J."/>
            <person name="Jones S.J."/>
            <person name="Bohlmann J."/>
            <person name="Birol I."/>
        </authorList>
    </citation>
    <scope>NUCLEOTIDE SEQUENCE [LARGE SCALE GENOMIC DNA]</scope>
    <source>
        <tissue evidence="1">Flushing bud</tissue>
    </source>
</reference>
<proteinExistence type="predicted"/>